<organism evidence="1 2">
    <name type="scientific">Dentiscutata heterogama</name>
    <dbReference type="NCBI Taxonomy" id="1316150"/>
    <lineage>
        <taxon>Eukaryota</taxon>
        <taxon>Fungi</taxon>
        <taxon>Fungi incertae sedis</taxon>
        <taxon>Mucoromycota</taxon>
        <taxon>Glomeromycotina</taxon>
        <taxon>Glomeromycetes</taxon>
        <taxon>Diversisporales</taxon>
        <taxon>Gigasporaceae</taxon>
        <taxon>Dentiscutata</taxon>
    </lineage>
</organism>
<gene>
    <name evidence="1" type="ORF">DHETER_LOCUS1190</name>
</gene>
<accession>A0ACA9K8S0</accession>
<evidence type="ECO:0000313" key="1">
    <source>
        <dbReference type="EMBL" id="CAG8458967.1"/>
    </source>
</evidence>
<evidence type="ECO:0000313" key="2">
    <source>
        <dbReference type="Proteomes" id="UP000789702"/>
    </source>
</evidence>
<sequence length="462" mass="53753">MSHTKWLRLLIIILGLIIFSLTFLSIISNNVDNVKDQNNTLVLNKKSISNNSHTIEPNTNIEKDDLIDGIKDYEYKEFAVIYSNYIKKHNQTIENLLNSTNTFTSLPKVVVVKPDMLTGHGNRLPGIICGFLYSIISDRLFFIEGYENFEYYFEKDFDHDWNTVSSLYKNSTFKYLHDIANNDFSLITKRNLSDKKVKSYDILYVHTWDYACAPVMSNPHYKKWFDEVIPDYKVFTAISLKLLRLRSNINKQVKTFIKNNFNKYNIGVYLRSRRSVYDMITPVEHYSQAVKALLLRINEKKVSIFIIADTNVDRDSLLSALHKSIDSSKMNSLKINYVKNNLDMTDPINYNLGVELNALINMKILSFCDDMIITYGCSFGFTAAGWSYKAINRFRGPYIVMPIENTTNDLWVVDKVWIWGAGSSEPCMYLSKSLIDSEDRETVRLFKSNPLWIHYIQCHWPV</sequence>
<dbReference type="Proteomes" id="UP000789702">
    <property type="component" value="Unassembled WGS sequence"/>
</dbReference>
<dbReference type="EMBL" id="CAJVPU010000686">
    <property type="protein sequence ID" value="CAG8458967.1"/>
    <property type="molecule type" value="Genomic_DNA"/>
</dbReference>
<proteinExistence type="predicted"/>
<protein>
    <submittedName>
        <fullName evidence="1">15778_t:CDS:1</fullName>
    </submittedName>
</protein>
<name>A0ACA9K8S0_9GLOM</name>
<reference evidence="1" key="1">
    <citation type="submission" date="2021-06" db="EMBL/GenBank/DDBJ databases">
        <authorList>
            <person name="Kallberg Y."/>
            <person name="Tangrot J."/>
            <person name="Rosling A."/>
        </authorList>
    </citation>
    <scope>NUCLEOTIDE SEQUENCE</scope>
    <source>
        <strain evidence="1">IL203A</strain>
    </source>
</reference>
<keyword evidence="2" id="KW-1185">Reference proteome</keyword>
<comment type="caution">
    <text evidence="1">The sequence shown here is derived from an EMBL/GenBank/DDBJ whole genome shotgun (WGS) entry which is preliminary data.</text>
</comment>